<keyword evidence="3" id="KW-1185">Reference proteome</keyword>
<dbReference type="InterPro" id="IPR013976">
    <property type="entry name" value="HDOD"/>
</dbReference>
<comment type="caution">
    <text evidence="2">The sequence shown here is derived from an EMBL/GenBank/DDBJ whole genome shotgun (WGS) entry which is preliminary data.</text>
</comment>
<dbReference type="PANTHER" id="PTHR33525">
    <property type="match status" value="1"/>
</dbReference>
<dbReference type="EMBL" id="JAXOJX010000070">
    <property type="protein sequence ID" value="MDZ5460476.1"/>
    <property type="molecule type" value="Genomic_DNA"/>
</dbReference>
<proteinExistence type="predicted"/>
<dbReference type="PANTHER" id="PTHR33525:SF4">
    <property type="entry name" value="CYCLIC DI-GMP PHOSPHODIESTERASE CDGJ"/>
    <property type="match status" value="1"/>
</dbReference>
<dbReference type="RefSeq" id="WP_322467908.1">
    <property type="nucleotide sequence ID" value="NZ_JAXOJX010000070.1"/>
</dbReference>
<protein>
    <submittedName>
        <fullName evidence="2">HDOD domain-containing protein</fullName>
    </submittedName>
</protein>
<evidence type="ECO:0000259" key="1">
    <source>
        <dbReference type="PROSITE" id="PS51833"/>
    </source>
</evidence>
<name>A0ABU5INJ5_9BURK</name>
<evidence type="ECO:0000313" key="2">
    <source>
        <dbReference type="EMBL" id="MDZ5460476.1"/>
    </source>
</evidence>
<dbReference type="PROSITE" id="PS51833">
    <property type="entry name" value="HDOD"/>
    <property type="match status" value="1"/>
</dbReference>
<dbReference type="Gene3D" id="1.10.3210.10">
    <property type="entry name" value="Hypothetical protein af1432"/>
    <property type="match status" value="1"/>
</dbReference>
<accession>A0ABU5INJ5</accession>
<gene>
    <name evidence="2" type="ORF">SM757_28235</name>
</gene>
<dbReference type="InterPro" id="IPR052340">
    <property type="entry name" value="RNase_Y/CdgJ"/>
</dbReference>
<dbReference type="Pfam" id="PF08668">
    <property type="entry name" value="HDOD"/>
    <property type="match status" value="1"/>
</dbReference>
<evidence type="ECO:0000313" key="3">
    <source>
        <dbReference type="Proteomes" id="UP001293718"/>
    </source>
</evidence>
<dbReference type="SUPFAM" id="SSF109604">
    <property type="entry name" value="HD-domain/PDEase-like"/>
    <property type="match status" value="1"/>
</dbReference>
<organism evidence="2 3">
    <name type="scientific">Azohydromonas lata</name>
    <dbReference type="NCBI Taxonomy" id="45677"/>
    <lineage>
        <taxon>Bacteria</taxon>
        <taxon>Pseudomonadati</taxon>
        <taxon>Pseudomonadota</taxon>
        <taxon>Betaproteobacteria</taxon>
        <taxon>Burkholderiales</taxon>
        <taxon>Sphaerotilaceae</taxon>
        <taxon>Azohydromonas</taxon>
    </lineage>
</organism>
<feature type="domain" description="HDOD" evidence="1">
    <location>
        <begin position="14"/>
        <end position="205"/>
    </location>
</feature>
<dbReference type="Proteomes" id="UP001293718">
    <property type="component" value="Unassembled WGS sequence"/>
</dbReference>
<sequence>MPVDPALRRLDIDIPTQPHALAQLTPLLAQEEVALPAVSALIETDMALAAAVLRAVNSSLYGLRGRVQTVHQALTYLGLREVAAITFEIGLRAVFPAAHELEPVWRRAVRRGLIMGRMAQRLGLVDAWAAHSAGLFEECGKAVLFRHACAPYRAMLQAAGQDDVTLVKLERDRFGVSHAALGAALCESWGLAGPAVASVRHHVAVQQGAALPDGSQRATVLALSALAYCLMQDPAALEPTVQRVAAPIGLQPEKLLEMAHRVQEKLQDARQGYGSL</sequence>
<reference evidence="2 3" key="1">
    <citation type="submission" date="2023-11" db="EMBL/GenBank/DDBJ databases">
        <title>Draft genome of Azohydromonas lata strain H1 (DSM1123), a polyhydroxyalkanoate producer.</title>
        <authorList>
            <person name="Traversa D."/>
            <person name="D'Addabbo P."/>
            <person name="Pazzani C."/>
            <person name="Manzari C."/>
            <person name="Chiara M."/>
            <person name="Scrascia M."/>
        </authorList>
    </citation>
    <scope>NUCLEOTIDE SEQUENCE [LARGE SCALE GENOMIC DNA]</scope>
    <source>
        <strain evidence="2 3">H1</strain>
    </source>
</reference>